<dbReference type="GO" id="GO:0055085">
    <property type="term" value="P:transmembrane transport"/>
    <property type="evidence" value="ECO:0007669"/>
    <property type="project" value="UniProtKB-UniRule"/>
</dbReference>
<gene>
    <name evidence="8" type="ORF">LQ50_07405</name>
</gene>
<comment type="subcellular location">
    <subcellularLocation>
        <location evidence="1 6">Cell membrane</location>
        <topology evidence="1 6">Multi-pass membrane protein</topology>
    </subcellularLocation>
</comment>
<feature type="transmembrane region" description="Helical" evidence="6">
    <location>
        <begin position="631"/>
        <end position="652"/>
    </location>
</feature>
<feature type="transmembrane region" description="Helical" evidence="6">
    <location>
        <begin position="538"/>
        <end position="560"/>
    </location>
</feature>
<name>A0A0B0IKN3_9BACI</name>
<protein>
    <recommendedName>
        <fullName evidence="7">ABC3 transporter permease C-terminal domain-containing protein</fullName>
    </recommendedName>
</protein>
<feature type="transmembrane region" description="Helical" evidence="6">
    <location>
        <begin position="194"/>
        <end position="217"/>
    </location>
</feature>
<feature type="domain" description="ABC3 transporter permease C-terminal" evidence="7">
    <location>
        <begin position="59"/>
        <end position="173"/>
    </location>
</feature>
<evidence type="ECO:0000256" key="1">
    <source>
        <dbReference type="ARBA" id="ARBA00004651"/>
    </source>
</evidence>
<feature type="transmembrane region" description="Helical" evidence="6">
    <location>
        <begin position="597"/>
        <end position="619"/>
    </location>
</feature>
<evidence type="ECO:0000256" key="5">
    <source>
        <dbReference type="ARBA" id="ARBA00023136"/>
    </source>
</evidence>
<evidence type="ECO:0000313" key="8">
    <source>
        <dbReference type="EMBL" id="KHF40629.1"/>
    </source>
</evidence>
<dbReference type="PANTHER" id="PTHR46795">
    <property type="entry name" value="ABC TRANSPORTER PERMEASE-RELATED-RELATED"/>
    <property type="match status" value="1"/>
</dbReference>
<keyword evidence="4 6" id="KW-1133">Transmembrane helix</keyword>
<keyword evidence="6" id="KW-0813">Transport</keyword>
<dbReference type="InterPro" id="IPR052536">
    <property type="entry name" value="ABC-4_Integral_Memb_Prot"/>
</dbReference>
<dbReference type="GO" id="GO:0005886">
    <property type="term" value="C:plasma membrane"/>
    <property type="evidence" value="ECO:0007669"/>
    <property type="project" value="UniProtKB-SubCell"/>
</dbReference>
<dbReference type="PIRSF" id="PIRSF018968">
    <property type="entry name" value="ABC_permease_BceB"/>
    <property type="match status" value="1"/>
</dbReference>
<feature type="transmembrane region" description="Helical" evidence="6">
    <location>
        <begin position="54"/>
        <end position="75"/>
    </location>
</feature>
<dbReference type="InterPro" id="IPR003838">
    <property type="entry name" value="ABC3_permease_C"/>
</dbReference>
<evidence type="ECO:0000256" key="4">
    <source>
        <dbReference type="ARBA" id="ARBA00022989"/>
    </source>
</evidence>
<evidence type="ECO:0000256" key="6">
    <source>
        <dbReference type="PIRNR" id="PIRNR018968"/>
    </source>
</evidence>
<dbReference type="eggNOG" id="COG0577">
    <property type="taxonomic scope" value="Bacteria"/>
</dbReference>
<reference evidence="8 9" key="1">
    <citation type="submission" date="2014-09" db="EMBL/GenBank/DDBJ databases">
        <title>Genome sequencing and annotation of Bacillus Okhensis strain Kh10-101T.</title>
        <authorList>
            <person name="Prakash J.S."/>
        </authorList>
    </citation>
    <scope>NUCLEOTIDE SEQUENCE [LARGE SCALE GENOMIC DNA]</scope>
    <source>
        <strain evidence="9">Kh10-101T</strain>
    </source>
</reference>
<comment type="similarity">
    <text evidence="6">Belongs to the ABC-4 integral membrane protein family.</text>
</comment>
<evidence type="ECO:0000313" key="9">
    <source>
        <dbReference type="Proteomes" id="UP000030832"/>
    </source>
</evidence>
<keyword evidence="2 6" id="KW-1003">Cell membrane</keyword>
<dbReference type="PANTHER" id="PTHR46795:SF3">
    <property type="entry name" value="ABC TRANSPORTER PERMEASE"/>
    <property type="match status" value="1"/>
</dbReference>
<feature type="transmembrane region" description="Helical" evidence="6">
    <location>
        <begin position="21"/>
        <end position="42"/>
    </location>
</feature>
<dbReference type="Pfam" id="PF02687">
    <property type="entry name" value="FtsX"/>
    <property type="match status" value="1"/>
</dbReference>
<keyword evidence="5 6" id="KW-0472">Membrane</keyword>
<dbReference type="RefSeq" id="WP_034627532.1">
    <property type="nucleotide sequence ID" value="NZ_JRJU01000007.1"/>
</dbReference>
<feature type="transmembrane region" description="Helical" evidence="6">
    <location>
        <begin position="282"/>
        <end position="305"/>
    </location>
</feature>
<feature type="transmembrane region" description="Helical" evidence="6">
    <location>
        <begin position="229"/>
        <end position="256"/>
    </location>
</feature>
<proteinExistence type="inferred from homology"/>
<evidence type="ECO:0000256" key="2">
    <source>
        <dbReference type="ARBA" id="ARBA00022475"/>
    </source>
</evidence>
<accession>A0A0B0IKN3</accession>
<dbReference type="InterPro" id="IPR027022">
    <property type="entry name" value="ABC_permease_BceB-typ"/>
</dbReference>
<dbReference type="OrthoDB" id="1937696at2"/>
<organism evidence="8 9">
    <name type="scientific">Halalkalibacter okhensis</name>
    <dbReference type="NCBI Taxonomy" id="333138"/>
    <lineage>
        <taxon>Bacteria</taxon>
        <taxon>Bacillati</taxon>
        <taxon>Bacillota</taxon>
        <taxon>Bacilli</taxon>
        <taxon>Bacillales</taxon>
        <taxon>Bacillaceae</taxon>
        <taxon>Halalkalibacter</taxon>
    </lineage>
</organism>
<dbReference type="Proteomes" id="UP000030832">
    <property type="component" value="Unassembled WGS sequence"/>
</dbReference>
<evidence type="ECO:0000259" key="7">
    <source>
        <dbReference type="Pfam" id="PF02687"/>
    </source>
</evidence>
<evidence type="ECO:0000256" key="3">
    <source>
        <dbReference type="ARBA" id="ARBA00022692"/>
    </source>
</evidence>
<keyword evidence="3 6" id="KW-0812">Transmembrane</keyword>
<feature type="transmembrane region" description="Helical" evidence="6">
    <location>
        <begin position="151"/>
        <end position="173"/>
    </location>
</feature>
<feature type="transmembrane region" description="Helical" evidence="6">
    <location>
        <begin position="109"/>
        <end position="139"/>
    </location>
</feature>
<sequence length="662" mass="76660">MTYNQFILKLILFNFRKYLSYFFCVSFSMTVFFLFTAIWFAPDFNEQASSGTRQIVQIAGVISCIFSLFIITYSFQQFFKSRTKEFGILLSYGLLHKDLKKIIIWENSFIFLGSLIISLISGSVFSRLFFMITTTILAIEDIRFSLTFGSFLWTAICFFPIYILIVSLTLMKMKRYDVTKLLKNNRVKEMKRDGNLLAALLGLVIIIGSLTYLYMYTNDFSNVVRMREVILISIVCCVIGVYLLLSHLVALIYMFYNCKEKLFYKNILPISEFASKFSQNRAVIFMVCLLSIGIVFFSTLSYTLFHQSYTIADNEQLYDVVMKDYEAIQLLDHMDIEPLLVNEGEQLTEKHSLNIVYLYAADMNHTPWRTNKHVIASSVEEVNLLLNTEMKVDKGQAVIIDFNQSDNETVTYFDDSLILENAQNQYTLSNQGTLQKKLFDRYVFSQPILIVLNEEDMKRIKNDALSYELGSIHIFKFNEWLESGDFVAELKSEMEAALGVVEKLNEEAVQTIRERYIQPYIVHSKYDRYHHTKEVSGFALFIMSFISVLFVVTVWVLLYFKAFSDVLSDQQKIKLLRTVGITSTEIKSYVNKKLKMVIVLPIVIGSLIGLSLSIVINLYNVVEMELLNSTIFINGTKVIGLYILLTGIYYSWLRVTYRKAIE</sequence>
<comment type="caution">
    <text evidence="8">The sequence shown here is derived from an EMBL/GenBank/DDBJ whole genome shotgun (WGS) entry which is preliminary data.</text>
</comment>
<dbReference type="STRING" id="333138.LQ50_07405"/>
<dbReference type="EMBL" id="JRJU01000007">
    <property type="protein sequence ID" value="KHF40629.1"/>
    <property type="molecule type" value="Genomic_DNA"/>
</dbReference>
<dbReference type="AlphaFoldDB" id="A0A0B0IKN3"/>
<keyword evidence="9" id="KW-1185">Reference proteome</keyword>